<feature type="transmembrane region" description="Helical" evidence="1">
    <location>
        <begin position="6"/>
        <end position="25"/>
    </location>
</feature>
<proteinExistence type="predicted"/>
<evidence type="ECO:0000256" key="1">
    <source>
        <dbReference type="SAM" id="Phobius"/>
    </source>
</evidence>
<dbReference type="PANTHER" id="PTHR31302:SF0">
    <property type="entry name" value="TRANSMEMBRANE PROTEIN WITH METALLOPHOSPHOESTERASE DOMAIN"/>
    <property type="match status" value="1"/>
</dbReference>
<keyword evidence="1" id="KW-1133">Transmembrane helix</keyword>
<dbReference type="Proteomes" id="UP001209229">
    <property type="component" value="Unassembled WGS sequence"/>
</dbReference>
<evidence type="ECO:0000259" key="2">
    <source>
        <dbReference type="Pfam" id="PF00149"/>
    </source>
</evidence>
<feature type="transmembrane region" description="Helical" evidence="1">
    <location>
        <begin position="118"/>
        <end position="140"/>
    </location>
</feature>
<dbReference type="GO" id="GO:0016787">
    <property type="term" value="F:hydrolase activity"/>
    <property type="evidence" value="ECO:0007669"/>
    <property type="project" value="InterPro"/>
</dbReference>
<dbReference type="InterPro" id="IPR004843">
    <property type="entry name" value="Calcineurin-like_PHP"/>
</dbReference>
<keyword evidence="1" id="KW-0812">Transmembrane</keyword>
<dbReference type="Gene3D" id="3.60.21.10">
    <property type="match status" value="1"/>
</dbReference>
<feature type="domain" description="Calcineurin-like phosphoesterase" evidence="2">
    <location>
        <begin position="161"/>
        <end position="328"/>
    </location>
</feature>
<keyword evidence="1" id="KW-0472">Membrane</keyword>
<feature type="transmembrane region" description="Helical" evidence="1">
    <location>
        <begin position="76"/>
        <end position="97"/>
    </location>
</feature>
<dbReference type="AlphaFoldDB" id="A0AAE3SIC1"/>
<dbReference type="PANTHER" id="PTHR31302">
    <property type="entry name" value="TRANSMEMBRANE PROTEIN WITH METALLOPHOSPHOESTERASE DOMAIN-RELATED"/>
    <property type="match status" value="1"/>
</dbReference>
<accession>A0AAE3SIC1</accession>
<feature type="transmembrane region" description="Helical" evidence="1">
    <location>
        <begin position="37"/>
        <end position="56"/>
    </location>
</feature>
<dbReference type="EMBL" id="JAPDPJ010000080">
    <property type="protein sequence ID" value="MCW3789063.1"/>
    <property type="molecule type" value="Genomic_DNA"/>
</dbReference>
<dbReference type="CDD" id="cd07385">
    <property type="entry name" value="MPP_YkuE_C"/>
    <property type="match status" value="1"/>
</dbReference>
<comment type="caution">
    <text evidence="3">The sequence shown here is derived from an EMBL/GenBank/DDBJ whole genome shotgun (WGS) entry which is preliminary data.</text>
</comment>
<evidence type="ECO:0000313" key="3">
    <source>
        <dbReference type="EMBL" id="MCW3789063.1"/>
    </source>
</evidence>
<sequence>MLKLRMIVFFSIILGIHALVNFYIYKRAAQGIEAVPHMLFWLRVIIILLFVSYPLGRFLEKVWYSPIAHFFHWTGAFWFAGMLYFVIAIFSLDLIRWGNHLFDFLPMKWMENYSKTKLITTYATTVLVVLVVIIGHINAWTPKITRKTIDINKDGGEFKSLKIVAASDIHLGTIIGPRKTGKLVNTINSLKPDIILFAGDIVDEDIKPVIEQNLGKNLLNLKAPLGVYGITGNHEYIGGAEKAVKYLEEHGIDILRDTSILVKNSFYISGREDRDKTNFTGIKRKTPGKLTSELDPTKPIIMLDHQPYHLDLVENAGVDLQLSGHTHHGQLWPFNYITEKIFEVSSGYKKKGNSHFYVSNGFGTWGPPVRLGNRPEIIEFTLNFK</sequence>
<name>A0AAE3SIC1_9BACT</name>
<dbReference type="InterPro" id="IPR051158">
    <property type="entry name" value="Metallophosphoesterase_sf"/>
</dbReference>
<dbReference type="RefSeq" id="WP_301192619.1">
    <property type="nucleotide sequence ID" value="NZ_JAPDPJ010000080.1"/>
</dbReference>
<protein>
    <submittedName>
        <fullName evidence="3">Metallophosphoesterase</fullName>
    </submittedName>
</protein>
<keyword evidence="4" id="KW-1185">Reference proteome</keyword>
<dbReference type="SUPFAM" id="SSF56300">
    <property type="entry name" value="Metallo-dependent phosphatases"/>
    <property type="match status" value="1"/>
</dbReference>
<gene>
    <name evidence="3" type="ORF">OM075_21535</name>
</gene>
<dbReference type="InterPro" id="IPR029052">
    <property type="entry name" value="Metallo-depent_PP-like"/>
</dbReference>
<dbReference type="Pfam" id="PF00149">
    <property type="entry name" value="Metallophos"/>
    <property type="match status" value="1"/>
</dbReference>
<evidence type="ECO:0000313" key="4">
    <source>
        <dbReference type="Proteomes" id="UP001209229"/>
    </source>
</evidence>
<reference evidence="3" key="1">
    <citation type="submission" date="2022-10" db="EMBL/GenBank/DDBJ databases">
        <authorList>
            <person name="Yu W.X."/>
        </authorList>
    </citation>
    <scope>NUCLEOTIDE SEQUENCE</scope>
    <source>
        <strain evidence="3">AAT</strain>
    </source>
</reference>
<organism evidence="3 4">
    <name type="scientific">Plebeiibacterium sediminum</name>
    <dbReference type="NCBI Taxonomy" id="2992112"/>
    <lineage>
        <taxon>Bacteria</taxon>
        <taxon>Pseudomonadati</taxon>
        <taxon>Bacteroidota</taxon>
        <taxon>Bacteroidia</taxon>
        <taxon>Marinilabiliales</taxon>
        <taxon>Marinilabiliaceae</taxon>
        <taxon>Plebeiibacterium</taxon>
    </lineage>
</organism>